<protein>
    <submittedName>
        <fullName evidence="1">Uncharacterized protein</fullName>
    </submittedName>
</protein>
<gene>
    <name evidence="1" type="ORF">PanWU01x14_139110</name>
</gene>
<name>A0A2P5CN10_PARAD</name>
<comment type="caution">
    <text evidence="1">The sequence shown here is derived from an EMBL/GenBank/DDBJ whole genome shotgun (WGS) entry which is preliminary data.</text>
</comment>
<evidence type="ECO:0000313" key="2">
    <source>
        <dbReference type="Proteomes" id="UP000237105"/>
    </source>
</evidence>
<organism evidence="1 2">
    <name type="scientific">Parasponia andersonii</name>
    <name type="common">Sponia andersonii</name>
    <dbReference type="NCBI Taxonomy" id="3476"/>
    <lineage>
        <taxon>Eukaryota</taxon>
        <taxon>Viridiplantae</taxon>
        <taxon>Streptophyta</taxon>
        <taxon>Embryophyta</taxon>
        <taxon>Tracheophyta</taxon>
        <taxon>Spermatophyta</taxon>
        <taxon>Magnoliopsida</taxon>
        <taxon>eudicotyledons</taxon>
        <taxon>Gunneridae</taxon>
        <taxon>Pentapetalae</taxon>
        <taxon>rosids</taxon>
        <taxon>fabids</taxon>
        <taxon>Rosales</taxon>
        <taxon>Cannabaceae</taxon>
        <taxon>Parasponia</taxon>
    </lineage>
</organism>
<keyword evidence="2" id="KW-1185">Reference proteome</keyword>
<dbReference type="EMBL" id="JXTB01000113">
    <property type="protein sequence ID" value="PON62386.1"/>
    <property type="molecule type" value="Genomic_DNA"/>
</dbReference>
<dbReference type="Proteomes" id="UP000237105">
    <property type="component" value="Unassembled WGS sequence"/>
</dbReference>
<evidence type="ECO:0000313" key="1">
    <source>
        <dbReference type="EMBL" id="PON62386.1"/>
    </source>
</evidence>
<proteinExistence type="predicted"/>
<dbReference type="AlphaFoldDB" id="A0A2P5CN10"/>
<sequence length="113" mass="12347">MALNAIFPASFSGSNTPIRHMASLASFVNALKGIGTRLAAYGAWELPFVLRGIAARSSSSRSRALRALTAATSTFSWASWGFWLRRIVWTLCDLEPPRGVNPADRGRLHQCAR</sequence>
<reference evidence="2" key="1">
    <citation type="submission" date="2016-06" db="EMBL/GenBank/DDBJ databases">
        <title>Parallel loss of symbiosis genes in relatives of nitrogen-fixing non-legume Parasponia.</title>
        <authorList>
            <person name="Van Velzen R."/>
            <person name="Holmer R."/>
            <person name="Bu F."/>
            <person name="Rutten L."/>
            <person name="Van Zeijl A."/>
            <person name="Liu W."/>
            <person name="Santuari L."/>
            <person name="Cao Q."/>
            <person name="Sharma T."/>
            <person name="Shen D."/>
            <person name="Roswanjaya Y."/>
            <person name="Wardhani T."/>
            <person name="Kalhor M.S."/>
            <person name="Jansen J."/>
            <person name="Van den Hoogen J."/>
            <person name="Gungor B."/>
            <person name="Hartog M."/>
            <person name="Hontelez J."/>
            <person name="Verver J."/>
            <person name="Yang W.-C."/>
            <person name="Schijlen E."/>
            <person name="Repin R."/>
            <person name="Schilthuizen M."/>
            <person name="Schranz E."/>
            <person name="Heidstra R."/>
            <person name="Miyata K."/>
            <person name="Fedorova E."/>
            <person name="Kohlen W."/>
            <person name="Bisseling T."/>
            <person name="Smit S."/>
            <person name="Geurts R."/>
        </authorList>
    </citation>
    <scope>NUCLEOTIDE SEQUENCE [LARGE SCALE GENOMIC DNA]</scope>
    <source>
        <strain evidence="2">cv. WU1-14</strain>
    </source>
</reference>
<accession>A0A2P5CN10</accession>